<dbReference type="EMBL" id="JACHIE010000008">
    <property type="protein sequence ID" value="MBB6457543.1"/>
    <property type="molecule type" value="Genomic_DNA"/>
</dbReference>
<evidence type="ECO:0000313" key="2">
    <source>
        <dbReference type="Proteomes" id="UP000578000"/>
    </source>
</evidence>
<protein>
    <submittedName>
        <fullName evidence="1">Uncharacterized protein</fullName>
    </submittedName>
</protein>
<evidence type="ECO:0000313" key="1">
    <source>
        <dbReference type="EMBL" id="MBB6457543.1"/>
    </source>
</evidence>
<gene>
    <name evidence="1" type="ORF">HNR55_002139</name>
</gene>
<dbReference type="AlphaFoldDB" id="A0A841QH86"/>
<reference evidence="1 2" key="1">
    <citation type="submission" date="2020-08" db="EMBL/GenBank/DDBJ databases">
        <title>Genomic Encyclopedia of Type Strains, Phase IV (KMG-IV): sequencing the most valuable type-strain genomes for metagenomic binning, comparative biology and taxonomic classification.</title>
        <authorList>
            <person name="Goeker M."/>
        </authorList>
    </citation>
    <scope>NUCLEOTIDE SEQUENCE [LARGE SCALE GENOMIC DNA]</scope>
    <source>
        <strain evidence="1 2">DSM 4491</strain>
    </source>
</reference>
<name>A0A841QH86_9PROT</name>
<dbReference type="Proteomes" id="UP000578000">
    <property type="component" value="Unassembled WGS sequence"/>
</dbReference>
<keyword evidence="2" id="KW-1185">Reference proteome</keyword>
<proteinExistence type="predicted"/>
<sequence>MGREGDPTHPLLNGSEFSKERIIQAACYNLKSILIYIKSPFGSGTHRSQ</sequence>
<comment type="caution">
    <text evidence="1">The sequence shown here is derived from an EMBL/GenBank/DDBJ whole genome shotgun (WGS) entry which is preliminary data.</text>
</comment>
<accession>A0A841QH86</accession>
<organism evidence="1 2">
    <name type="scientific">Acetobacter lovaniensis</name>
    <dbReference type="NCBI Taxonomy" id="104100"/>
    <lineage>
        <taxon>Bacteria</taxon>
        <taxon>Pseudomonadati</taxon>
        <taxon>Pseudomonadota</taxon>
        <taxon>Alphaproteobacteria</taxon>
        <taxon>Acetobacterales</taxon>
        <taxon>Acetobacteraceae</taxon>
        <taxon>Acetobacter</taxon>
    </lineage>
</organism>